<keyword evidence="2" id="KW-1185">Reference proteome</keyword>
<protein>
    <submittedName>
        <fullName evidence="1">Uncharacterized protein</fullName>
    </submittedName>
</protein>
<dbReference type="AlphaFoldDB" id="A0A6A5X8N8"/>
<dbReference type="Proteomes" id="UP000799778">
    <property type="component" value="Unassembled WGS sequence"/>
</dbReference>
<dbReference type="GeneID" id="54289904"/>
<reference evidence="1" key="1">
    <citation type="journal article" date="2020" name="Stud. Mycol.">
        <title>101 Dothideomycetes genomes: a test case for predicting lifestyles and emergence of pathogens.</title>
        <authorList>
            <person name="Haridas S."/>
            <person name="Albert R."/>
            <person name="Binder M."/>
            <person name="Bloem J."/>
            <person name="Labutti K."/>
            <person name="Salamov A."/>
            <person name="Andreopoulos B."/>
            <person name="Baker S."/>
            <person name="Barry K."/>
            <person name="Bills G."/>
            <person name="Bluhm B."/>
            <person name="Cannon C."/>
            <person name="Castanera R."/>
            <person name="Culley D."/>
            <person name="Daum C."/>
            <person name="Ezra D."/>
            <person name="Gonzalez J."/>
            <person name="Henrissat B."/>
            <person name="Kuo A."/>
            <person name="Liang C."/>
            <person name="Lipzen A."/>
            <person name="Lutzoni F."/>
            <person name="Magnuson J."/>
            <person name="Mondo S."/>
            <person name="Nolan M."/>
            <person name="Ohm R."/>
            <person name="Pangilinan J."/>
            <person name="Park H.-J."/>
            <person name="Ramirez L."/>
            <person name="Alfaro M."/>
            <person name="Sun H."/>
            <person name="Tritt A."/>
            <person name="Yoshinaga Y."/>
            <person name="Zwiers L.-H."/>
            <person name="Turgeon B."/>
            <person name="Goodwin S."/>
            <person name="Spatafora J."/>
            <person name="Crous P."/>
            <person name="Grigoriev I."/>
        </authorList>
    </citation>
    <scope>NUCLEOTIDE SEQUENCE</scope>
    <source>
        <strain evidence="1">CBS 175.79</strain>
    </source>
</reference>
<name>A0A6A5X8N8_9PLEO</name>
<evidence type="ECO:0000313" key="1">
    <source>
        <dbReference type="EMBL" id="KAF2009281.1"/>
    </source>
</evidence>
<accession>A0A6A5X8N8</accession>
<dbReference type="RefSeq" id="XP_033377620.1">
    <property type="nucleotide sequence ID" value="XM_033532507.1"/>
</dbReference>
<dbReference type="OrthoDB" id="3545468at2759"/>
<sequence>MTAVTATVSTSPVLAIRKLTTGCSSYPNYNANTSTAGPFNLIATSTSSPFLDDKKAAIAPFTTNGIDSYGFINIPKRATSYTPSITLSCQNSTLHFSLSSPSFTLPPAQPIPLFVTKDENWHSSLGYGNYLGRGIPVETYDHVYVNGSTKVEGVYLGAEGNTRWRFKFNWGGNAGEYYLVRLDEEAEGTLDRRQDGGPGVFPPIDDRDFVGFLKVVGVA</sequence>
<dbReference type="EMBL" id="ML978079">
    <property type="protein sequence ID" value="KAF2009281.1"/>
    <property type="molecule type" value="Genomic_DNA"/>
</dbReference>
<gene>
    <name evidence="1" type="ORF">BU24DRAFT_468256</name>
</gene>
<proteinExistence type="predicted"/>
<organism evidence="1 2">
    <name type="scientific">Aaosphaeria arxii CBS 175.79</name>
    <dbReference type="NCBI Taxonomy" id="1450172"/>
    <lineage>
        <taxon>Eukaryota</taxon>
        <taxon>Fungi</taxon>
        <taxon>Dikarya</taxon>
        <taxon>Ascomycota</taxon>
        <taxon>Pezizomycotina</taxon>
        <taxon>Dothideomycetes</taxon>
        <taxon>Pleosporomycetidae</taxon>
        <taxon>Pleosporales</taxon>
        <taxon>Pleosporales incertae sedis</taxon>
        <taxon>Aaosphaeria</taxon>
    </lineage>
</organism>
<evidence type="ECO:0000313" key="2">
    <source>
        <dbReference type="Proteomes" id="UP000799778"/>
    </source>
</evidence>